<sequence length="133" mass="15474">KGTINFWCDSWFDISISNLFDIPTMKHALLQATICEFWKMGNWYLSNFLVENFLDITGIIFALISGNLSARTLSNSKYDFGIVKQFSVDIHPRKLGQIKQVVWFPPPRLWFKCNADGAWEHEDFECPTFQAED</sequence>
<name>A0A445IJT9_GLYSO</name>
<evidence type="ECO:0000313" key="2">
    <source>
        <dbReference type="Proteomes" id="UP000289340"/>
    </source>
</evidence>
<keyword evidence="2" id="KW-1185">Reference proteome</keyword>
<dbReference type="AlphaFoldDB" id="A0A445IJT9"/>
<proteinExistence type="predicted"/>
<protein>
    <submittedName>
        <fullName evidence="1">Uncharacterized protein</fullName>
    </submittedName>
</protein>
<gene>
    <name evidence="1" type="ORF">D0Y65_026400</name>
</gene>
<evidence type="ECO:0000313" key="1">
    <source>
        <dbReference type="EMBL" id="RZB86329.1"/>
    </source>
</evidence>
<reference evidence="1 2" key="1">
    <citation type="submission" date="2018-09" db="EMBL/GenBank/DDBJ databases">
        <title>A high-quality reference genome of wild soybean provides a powerful tool to mine soybean genomes.</title>
        <authorList>
            <person name="Xie M."/>
            <person name="Chung C.Y.L."/>
            <person name="Li M.-W."/>
            <person name="Wong F.-L."/>
            <person name="Chan T.-F."/>
            <person name="Lam H.-M."/>
        </authorList>
    </citation>
    <scope>NUCLEOTIDE SEQUENCE [LARGE SCALE GENOMIC DNA]</scope>
    <source>
        <strain evidence="2">cv. W05</strain>
        <tissue evidence="1">Hypocotyl of etiolated seedlings</tissue>
    </source>
</reference>
<dbReference type="EMBL" id="QZWG01000010">
    <property type="protein sequence ID" value="RZB86329.1"/>
    <property type="molecule type" value="Genomic_DNA"/>
</dbReference>
<feature type="non-terminal residue" evidence="1">
    <location>
        <position position="1"/>
    </location>
</feature>
<accession>A0A445IJT9</accession>
<organism evidence="1 2">
    <name type="scientific">Glycine soja</name>
    <name type="common">Wild soybean</name>
    <dbReference type="NCBI Taxonomy" id="3848"/>
    <lineage>
        <taxon>Eukaryota</taxon>
        <taxon>Viridiplantae</taxon>
        <taxon>Streptophyta</taxon>
        <taxon>Embryophyta</taxon>
        <taxon>Tracheophyta</taxon>
        <taxon>Spermatophyta</taxon>
        <taxon>Magnoliopsida</taxon>
        <taxon>eudicotyledons</taxon>
        <taxon>Gunneridae</taxon>
        <taxon>Pentapetalae</taxon>
        <taxon>rosids</taxon>
        <taxon>fabids</taxon>
        <taxon>Fabales</taxon>
        <taxon>Fabaceae</taxon>
        <taxon>Papilionoideae</taxon>
        <taxon>50 kb inversion clade</taxon>
        <taxon>NPAAA clade</taxon>
        <taxon>indigoferoid/millettioid clade</taxon>
        <taxon>Phaseoleae</taxon>
        <taxon>Glycine</taxon>
        <taxon>Glycine subgen. Soja</taxon>
    </lineage>
</organism>
<comment type="caution">
    <text evidence="1">The sequence shown here is derived from an EMBL/GenBank/DDBJ whole genome shotgun (WGS) entry which is preliminary data.</text>
</comment>
<dbReference type="Proteomes" id="UP000289340">
    <property type="component" value="Chromosome 10"/>
</dbReference>